<dbReference type="Gene3D" id="1.10.260.40">
    <property type="entry name" value="lambda repressor-like DNA-binding domains"/>
    <property type="match status" value="1"/>
</dbReference>
<evidence type="ECO:0000256" key="3">
    <source>
        <dbReference type="ARBA" id="ARBA00023163"/>
    </source>
</evidence>
<dbReference type="SMART" id="SM00354">
    <property type="entry name" value="HTH_LACI"/>
    <property type="match status" value="1"/>
</dbReference>
<feature type="region of interest" description="Disordered" evidence="4">
    <location>
        <begin position="325"/>
        <end position="358"/>
    </location>
</feature>
<dbReference type="InterPro" id="IPR010982">
    <property type="entry name" value="Lambda_DNA-bd_dom_sf"/>
</dbReference>
<dbReference type="InterPro" id="IPR046335">
    <property type="entry name" value="LacI/GalR-like_sensor"/>
</dbReference>
<dbReference type="GO" id="GO:0003677">
    <property type="term" value="F:DNA binding"/>
    <property type="evidence" value="ECO:0007669"/>
    <property type="project" value="UniProtKB-KW"/>
</dbReference>
<name>A0ABP7AG53_9ACTN</name>
<evidence type="ECO:0000256" key="1">
    <source>
        <dbReference type="ARBA" id="ARBA00023015"/>
    </source>
</evidence>
<dbReference type="PROSITE" id="PS50932">
    <property type="entry name" value="HTH_LACI_2"/>
    <property type="match status" value="1"/>
</dbReference>
<gene>
    <name evidence="6" type="ORF">GCM10022236_37760</name>
</gene>
<dbReference type="SUPFAM" id="SSF47413">
    <property type="entry name" value="lambda repressor-like DNA-binding domains"/>
    <property type="match status" value="1"/>
</dbReference>
<evidence type="ECO:0000256" key="4">
    <source>
        <dbReference type="SAM" id="MobiDB-lite"/>
    </source>
</evidence>
<dbReference type="CDD" id="cd01392">
    <property type="entry name" value="HTH_LacI"/>
    <property type="match status" value="1"/>
</dbReference>
<feature type="domain" description="HTH lacI-type" evidence="5">
    <location>
        <begin position="16"/>
        <end position="70"/>
    </location>
</feature>
<dbReference type="InterPro" id="IPR028082">
    <property type="entry name" value="Peripla_BP_I"/>
</dbReference>
<comment type="caution">
    <text evidence="6">The sequence shown here is derived from an EMBL/GenBank/DDBJ whole genome shotgun (WGS) entry which is preliminary data.</text>
</comment>
<accession>A0ABP7AG53</accession>
<dbReference type="Pfam" id="PF00356">
    <property type="entry name" value="LacI"/>
    <property type="match status" value="1"/>
</dbReference>
<evidence type="ECO:0000256" key="2">
    <source>
        <dbReference type="ARBA" id="ARBA00023125"/>
    </source>
</evidence>
<evidence type="ECO:0000259" key="5">
    <source>
        <dbReference type="PROSITE" id="PS50932"/>
    </source>
</evidence>
<dbReference type="SUPFAM" id="SSF53822">
    <property type="entry name" value="Periplasmic binding protein-like I"/>
    <property type="match status" value="1"/>
</dbReference>
<reference evidence="7" key="1">
    <citation type="journal article" date="2019" name="Int. J. Syst. Evol. Microbiol.">
        <title>The Global Catalogue of Microorganisms (GCM) 10K type strain sequencing project: providing services to taxonomists for standard genome sequencing and annotation.</title>
        <authorList>
            <consortium name="The Broad Institute Genomics Platform"/>
            <consortium name="The Broad Institute Genome Sequencing Center for Infectious Disease"/>
            <person name="Wu L."/>
            <person name="Ma J."/>
        </authorList>
    </citation>
    <scope>NUCLEOTIDE SEQUENCE [LARGE SCALE GENOMIC DNA]</scope>
    <source>
        <strain evidence="7">JCM 16929</strain>
    </source>
</reference>
<proteinExistence type="predicted"/>
<dbReference type="EMBL" id="BAABAB010000028">
    <property type="protein sequence ID" value="GAA3631634.1"/>
    <property type="molecule type" value="Genomic_DNA"/>
</dbReference>
<dbReference type="PANTHER" id="PTHR30146:SF109">
    <property type="entry name" value="HTH-TYPE TRANSCRIPTIONAL REGULATOR GALS"/>
    <property type="match status" value="1"/>
</dbReference>
<dbReference type="PRINTS" id="PR00036">
    <property type="entry name" value="HTHLACI"/>
</dbReference>
<evidence type="ECO:0000313" key="6">
    <source>
        <dbReference type="EMBL" id="GAA3631634.1"/>
    </source>
</evidence>
<dbReference type="Gene3D" id="3.40.50.2300">
    <property type="match status" value="2"/>
</dbReference>
<keyword evidence="1" id="KW-0805">Transcription regulation</keyword>
<organism evidence="6 7">
    <name type="scientific">Microlunatus ginsengisoli</name>
    <dbReference type="NCBI Taxonomy" id="363863"/>
    <lineage>
        <taxon>Bacteria</taxon>
        <taxon>Bacillati</taxon>
        <taxon>Actinomycetota</taxon>
        <taxon>Actinomycetes</taxon>
        <taxon>Propionibacteriales</taxon>
        <taxon>Propionibacteriaceae</taxon>
        <taxon>Microlunatus</taxon>
    </lineage>
</organism>
<dbReference type="InterPro" id="IPR000843">
    <property type="entry name" value="HTH_LacI"/>
</dbReference>
<sequence>MDRSWVSTDEPRARAANIFDVARLAGVSHQTVSRVLNDHPSVRPATRQRVEEAIRQLRYRPSSAARALVTRRSRNLGLIMPGSPDFGPSSTVLAFTTAARAAQYTVSISSVFEASPDSFRAAVESLLGQHVEAIVLVGDRRGMLDEANRIELDVPLVAVDASRRAGPYIISIDQYQGARLATEHLVALGHRSIVHLAGPPDSVDGSERERGWRDVLAEHRLVSAYPLVGDWSPDSGYRLVLQALANRDFTAIFSANDQMALGALHALTVAGVDVPREVSVIGFDDIPEAAHLTPPLTTIRQDFDELGHDLMAAVLDALDGRTPSIPPRLPQLVERESAGRAGPAPRSRAARTGVGSQT</sequence>
<dbReference type="CDD" id="cd01574">
    <property type="entry name" value="PBP1_LacI"/>
    <property type="match status" value="1"/>
</dbReference>
<dbReference type="PANTHER" id="PTHR30146">
    <property type="entry name" value="LACI-RELATED TRANSCRIPTIONAL REPRESSOR"/>
    <property type="match status" value="1"/>
</dbReference>
<keyword evidence="7" id="KW-1185">Reference proteome</keyword>
<evidence type="ECO:0000313" key="7">
    <source>
        <dbReference type="Proteomes" id="UP001501490"/>
    </source>
</evidence>
<keyword evidence="2 6" id="KW-0238">DNA-binding</keyword>
<dbReference type="Proteomes" id="UP001501490">
    <property type="component" value="Unassembled WGS sequence"/>
</dbReference>
<dbReference type="Pfam" id="PF13377">
    <property type="entry name" value="Peripla_BP_3"/>
    <property type="match status" value="1"/>
</dbReference>
<dbReference type="PROSITE" id="PS00356">
    <property type="entry name" value="HTH_LACI_1"/>
    <property type="match status" value="1"/>
</dbReference>
<protein>
    <submittedName>
        <fullName evidence="6">LacI family DNA-binding transcriptional regulator</fullName>
    </submittedName>
</protein>
<feature type="compositionally biased region" description="Low complexity" evidence="4">
    <location>
        <begin position="339"/>
        <end position="351"/>
    </location>
</feature>
<keyword evidence="3" id="KW-0804">Transcription</keyword>